<name>G5J6H4_CROWT</name>
<reference evidence="2 3" key="1">
    <citation type="journal article" date="2011" name="Front. Microbiol.">
        <title>Two Strains of Crocosphaera watsonii with Highly Conserved Genomes are Distinguished by Strain-Specific Features.</title>
        <authorList>
            <person name="Bench S.R."/>
            <person name="Ilikchyan I.N."/>
            <person name="Tripp H.J."/>
            <person name="Zehr J.P."/>
        </authorList>
    </citation>
    <scope>NUCLEOTIDE SEQUENCE [LARGE SCALE GENOMIC DNA]</scope>
    <source>
        <strain evidence="2 3">WH 0003</strain>
    </source>
</reference>
<dbReference type="RefSeq" id="WP_007311185.1">
    <property type="nucleotide sequence ID" value="NZ_AESD01000454.1"/>
</dbReference>
<proteinExistence type="predicted"/>
<organism evidence="2 3">
    <name type="scientific">Crocosphaera watsonii WH 0003</name>
    <dbReference type="NCBI Taxonomy" id="423471"/>
    <lineage>
        <taxon>Bacteria</taxon>
        <taxon>Bacillati</taxon>
        <taxon>Cyanobacteriota</taxon>
        <taxon>Cyanophyceae</taxon>
        <taxon>Oscillatoriophycideae</taxon>
        <taxon>Chroococcales</taxon>
        <taxon>Aphanothecaceae</taxon>
        <taxon>Crocosphaera</taxon>
    </lineage>
</organism>
<dbReference type="Proteomes" id="UP000003477">
    <property type="component" value="Unassembled WGS sequence"/>
</dbReference>
<dbReference type="InterPro" id="IPR022051">
    <property type="entry name" value="DUF3611"/>
</dbReference>
<evidence type="ECO:0000256" key="1">
    <source>
        <dbReference type="SAM" id="Phobius"/>
    </source>
</evidence>
<dbReference type="PATRIC" id="fig|423471.3.peg.2892"/>
<evidence type="ECO:0000313" key="3">
    <source>
        <dbReference type="Proteomes" id="UP000003477"/>
    </source>
</evidence>
<evidence type="ECO:0008006" key="4">
    <source>
        <dbReference type="Google" id="ProtNLM"/>
    </source>
</evidence>
<protein>
    <recommendedName>
        <fullName evidence="4">DUF3611 family protein</fullName>
    </recommendedName>
</protein>
<gene>
    <name evidence="2" type="ORF">CWATWH0003_3076</name>
</gene>
<dbReference type="PANTHER" id="PTHR34548:SF2">
    <property type="entry name" value="PROTEIN TIC 21, CHLOROPLASTIC"/>
    <property type="match status" value="1"/>
</dbReference>
<keyword evidence="1" id="KW-0472">Membrane</keyword>
<feature type="transmembrane region" description="Helical" evidence="1">
    <location>
        <begin position="102"/>
        <end position="133"/>
    </location>
</feature>
<dbReference type="GeneID" id="88766668"/>
<sequence length="195" mass="21577">MFKLLSRTPPTNLQIAANLRRLGWIGFWCQLILGSIPVVLLTFQWIFSKEQTMAGIDISNIFSFIDIMTLLFTIFWSFGYTRLGKKLEKGEKSPKKGKILRTIWIGITANLGVILLAILIGIITLGRLLYIILSLPQGATTILQPVPGGTMVNPGLVIVPMDILGLLAIMNVILAGLVGVTISLWLLSRIHVWQP</sequence>
<keyword evidence="1" id="KW-0812">Transmembrane</keyword>
<feature type="transmembrane region" description="Helical" evidence="1">
    <location>
        <begin position="21"/>
        <end position="46"/>
    </location>
</feature>
<feature type="transmembrane region" description="Helical" evidence="1">
    <location>
        <begin position="163"/>
        <end position="187"/>
    </location>
</feature>
<feature type="transmembrane region" description="Helical" evidence="1">
    <location>
        <begin position="58"/>
        <end position="81"/>
    </location>
</feature>
<dbReference type="Pfam" id="PF12263">
    <property type="entry name" value="DUF3611"/>
    <property type="match status" value="1"/>
</dbReference>
<accession>G5J6H4</accession>
<dbReference type="PANTHER" id="PTHR34548">
    <property type="entry name" value="PROTEIN TIC 21, CHLOROPLASTIC"/>
    <property type="match status" value="1"/>
</dbReference>
<dbReference type="EMBL" id="AESD01000454">
    <property type="protein sequence ID" value="EHJ12212.1"/>
    <property type="molecule type" value="Genomic_DNA"/>
</dbReference>
<comment type="caution">
    <text evidence="2">The sequence shown here is derived from an EMBL/GenBank/DDBJ whole genome shotgun (WGS) entry which is preliminary data.</text>
</comment>
<evidence type="ECO:0000313" key="2">
    <source>
        <dbReference type="EMBL" id="EHJ12212.1"/>
    </source>
</evidence>
<keyword evidence="1" id="KW-1133">Transmembrane helix</keyword>
<dbReference type="AlphaFoldDB" id="G5J6H4"/>